<accession>A0AAV7P5G6</accession>
<dbReference type="EMBL" id="JANPWB010000011">
    <property type="protein sequence ID" value="KAJ1123492.1"/>
    <property type="molecule type" value="Genomic_DNA"/>
</dbReference>
<dbReference type="SMART" id="SM00248">
    <property type="entry name" value="ANK"/>
    <property type="match status" value="2"/>
</dbReference>
<evidence type="ECO:0000256" key="1">
    <source>
        <dbReference type="PROSITE-ProRule" id="PRU00023"/>
    </source>
</evidence>
<evidence type="ECO:0008006" key="4">
    <source>
        <dbReference type="Google" id="ProtNLM"/>
    </source>
</evidence>
<dbReference type="Gene3D" id="1.25.40.20">
    <property type="entry name" value="Ankyrin repeat-containing domain"/>
    <property type="match status" value="1"/>
</dbReference>
<evidence type="ECO:0000313" key="3">
    <source>
        <dbReference type="Proteomes" id="UP001066276"/>
    </source>
</evidence>
<dbReference type="InterPro" id="IPR039323">
    <property type="entry name" value="ANKRD_45/46/60"/>
</dbReference>
<proteinExistence type="predicted"/>
<dbReference type="PROSITE" id="PS50088">
    <property type="entry name" value="ANK_REPEAT"/>
    <property type="match status" value="2"/>
</dbReference>
<dbReference type="InterPro" id="IPR029071">
    <property type="entry name" value="Ubiquitin-like_domsf"/>
</dbReference>
<dbReference type="Proteomes" id="UP001066276">
    <property type="component" value="Chromosome 7"/>
</dbReference>
<protein>
    <recommendedName>
        <fullName evidence="4">Ankyrin repeat domain-containing protein 60</fullName>
    </recommendedName>
</protein>
<dbReference type="AlphaFoldDB" id="A0AAV7P5G6"/>
<dbReference type="PANTHER" id="PTHR22677:SF3">
    <property type="entry name" value="ANKYRIN REPEAT DOMAIN-CONTAINING PROTEIN 60"/>
    <property type="match status" value="1"/>
</dbReference>
<name>A0AAV7P5G6_PLEWA</name>
<dbReference type="InterPro" id="IPR002110">
    <property type="entry name" value="Ankyrin_rpt"/>
</dbReference>
<dbReference type="SUPFAM" id="SSF48403">
    <property type="entry name" value="Ankyrin repeat"/>
    <property type="match status" value="1"/>
</dbReference>
<evidence type="ECO:0000313" key="2">
    <source>
        <dbReference type="EMBL" id="KAJ1123492.1"/>
    </source>
</evidence>
<dbReference type="PANTHER" id="PTHR22677">
    <property type="entry name" value="ANKYRIN REPEAT DOMAIN-CONTAINING PROTEIN 60"/>
    <property type="match status" value="1"/>
</dbReference>
<keyword evidence="3" id="KW-1185">Reference proteome</keyword>
<feature type="repeat" description="ANK" evidence="1">
    <location>
        <begin position="161"/>
        <end position="193"/>
    </location>
</feature>
<dbReference type="Pfam" id="PF12796">
    <property type="entry name" value="Ank_2"/>
    <property type="match status" value="1"/>
</dbReference>
<sequence>MARPFGLSSSPSRALATGTRLQGLPKLASSHGGRQYTVSVRLEATGELFSVSGCSPQTRLRELKEQLEFVAGVPAELQRLNYLDEGDMPNESTFKFNDIVPGGTITLRLWSQDGWKDLVQAAAEGDIMKLQRLGVTKDSKYNTPNSERLTQNQRLAWIARRAFVALYVAAHRGHLQIVKFLLEHGADVCAKTQLGTSALHVAASMGKSDCLEELLAHGAQISDADGKGRTALDLAHIWGHKTSERRLFLFQWRQRAAGVKVKMHLDESELFAHQKFDSKLKTWRSGTHAKRYMANLLKKGEFQGTSFSASKNQCTTSYPSEAFKKRPNQVPC</sequence>
<keyword evidence="1" id="KW-0040">ANK repeat</keyword>
<gene>
    <name evidence="2" type="ORF">NDU88_001961</name>
</gene>
<feature type="repeat" description="ANK" evidence="1">
    <location>
        <begin position="194"/>
        <end position="226"/>
    </location>
</feature>
<organism evidence="2 3">
    <name type="scientific">Pleurodeles waltl</name>
    <name type="common">Iberian ribbed newt</name>
    <dbReference type="NCBI Taxonomy" id="8319"/>
    <lineage>
        <taxon>Eukaryota</taxon>
        <taxon>Metazoa</taxon>
        <taxon>Chordata</taxon>
        <taxon>Craniata</taxon>
        <taxon>Vertebrata</taxon>
        <taxon>Euteleostomi</taxon>
        <taxon>Amphibia</taxon>
        <taxon>Batrachia</taxon>
        <taxon>Caudata</taxon>
        <taxon>Salamandroidea</taxon>
        <taxon>Salamandridae</taxon>
        <taxon>Pleurodelinae</taxon>
        <taxon>Pleurodeles</taxon>
    </lineage>
</organism>
<reference evidence="2" key="1">
    <citation type="journal article" date="2022" name="bioRxiv">
        <title>Sequencing and chromosome-scale assembly of the giantPleurodeles waltlgenome.</title>
        <authorList>
            <person name="Brown T."/>
            <person name="Elewa A."/>
            <person name="Iarovenko S."/>
            <person name="Subramanian E."/>
            <person name="Araus A.J."/>
            <person name="Petzold A."/>
            <person name="Susuki M."/>
            <person name="Suzuki K.-i.T."/>
            <person name="Hayashi T."/>
            <person name="Toyoda A."/>
            <person name="Oliveira C."/>
            <person name="Osipova E."/>
            <person name="Leigh N.D."/>
            <person name="Simon A."/>
            <person name="Yun M.H."/>
        </authorList>
    </citation>
    <scope>NUCLEOTIDE SEQUENCE</scope>
    <source>
        <strain evidence="2">20211129_DDA</strain>
        <tissue evidence="2">Liver</tissue>
    </source>
</reference>
<comment type="caution">
    <text evidence="2">The sequence shown here is derived from an EMBL/GenBank/DDBJ whole genome shotgun (WGS) entry which is preliminary data.</text>
</comment>
<dbReference type="CDD" id="cd17063">
    <property type="entry name" value="Ubl_ANKRD60"/>
    <property type="match status" value="1"/>
</dbReference>
<dbReference type="InterPro" id="IPR036770">
    <property type="entry name" value="Ankyrin_rpt-contain_sf"/>
</dbReference>
<dbReference type="PROSITE" id="PS50297">
    <property type="entry name" value="ANK_REP_REGION"/>
    <property type="match status" value="2"/>
</dbReference>
<dbReference type="SUPFAM" id="SSF54236">
    <property type="entry name" value="Ubiquitin-like"/>
    <property type="match status" value="1"/>
</dbReference>